<dbReference type="AlphaFoldDB" id="A0A9Q1JL84"/>
<reference evidence="1" key="1">
    <citation type="submission" date="2022-04" db="EMBL/GenBank/DDBJ databases">
        <title>Carnegiea gigantea Genome sequencing and assembly v2.</title>
        <authorList>
            <person name="Copetti D."/>
            <person name="Sanderson M.J."/>
            <person name="Burquez A."/>
            <person name="Wojciechowski M.F."/>
        </authorList>
    </citation>
    <scope>NUCLEOTIDE SEQUENCE</scope>
    <source>
        <strain evidence="1">SGP5-SGP5p</strain>
        <tissue evidence="1">Aerial part</tissue>
    </source>
</reference>
<proteinExistence type="predicted"/>
<organism evidence="1 2">
    <name type="scientific">Carnegiea gigantea</name>
    <dbReference type="NCBI Taxonomy" id="171969"/>
    <lineage>
        <taxon>Eukaryota</taxon>
        <taxon>Viridiplantae</taxon>
        <taxon>Streptophyta</taxon>
        <taxon>Embryophyta</taxon>
        <taxon>Tracheophyta</taxon>
        <taxon>Spermatophyta</taxon>
        <taxon>Magnoliopsida</taxon>
        <taxon>eudicotyledons</taxon>
        <taxon>Gunneridae</taxon>
        <taxon>Pentapetalae</taxon>
        <taxon>Caryophyllales</taxon>
        <taxon>Cactineae</taxon>
        <taxon>Cactaceae</taxon>
        <taxon>Cactoideae</taxon>
        <taxon>Echinocereeae</taxon>
        <taxon>Carnegiea</taxon>
    </lineage>
</organism>
<dbReference type="Proteomes" id="UP001153076">
    <property type="component" value="Unassembled WGS sequence"/>
</dbReference>
<evidence type="ECO:0000313" key="1">
    <source>
        <dbReference type="EMBL" id="KAJ8427714.1"/>
    </source>
</evidence>
<dbReference type="EMBL" id="JAKOGI010001107">
    <property type="protein sequence ID" value="KAJ8427714.1"/>
    <property type="molecule type" value="Genomic_DNA"/>
</dbReference>
<name>A0A9Q1JL84_9CARY</name>
<gene>
    <name evidence="1" type="ORF">Cgig2_025113</name>
</gene>
<accession>A0A9Q1JL84</accession>
<protein>
    <submittedName>
        <fullName evidence="1">Uncharacterized protein</fullName>
    </submittedName>
</protein>
<evidence type="ECO:0000313" key="2">
    <source>
        <dbReference type="Proteomes" id="UP001153076"/>
    </source>
</evidence>
<dbReference type="OrthoDB" id="1698855at2759"/>
<comment type="caution">
    <text evidence="1">The sequence shown here is derived from an EMBL/GenBank/DDBJ whole genome shotgun (WGS) entry which is preliminary data.</text>
</comment>
<sequence>MHFEKVDSAKVLEEEISIDSFTWSGLLTTFSHKSPTKESSIKEEVNFIPKRIEKRKFGAVNSAAKSVKLNCAIFCAGGLKFDSESNFIKWEVRSEALAPYQAHLVDITKNFAHITYTYLLFEDNQFVDALMTLASIFNISNNIHSMSLTIEKRNKLAHFYIMEGSNIDLTLSTSI</sequence>
<keyword evidence="2" id="KW-1185">Reference proteome</keyword>